<dbReference type="InterPro" id="IPR027417">
    <property type="entry name" value="P-loop_NTPase"/>
</dbReference>
<evidence type="ECO:0000259" key="2">
    <source>
        <dbReference type="Pfam" id="PF24883"/>
    </source>
</evidence>
<evidence type="ECO:0000256" key="1">
    <source>
        <dbReference type="ARBA" id="ARBA00022737"/>
    </source>
</evidence>
<feature type="domain" description="Nephrocystin 3-like N-terminal" evidence="2">
    <location>
        <begin position="127"/>
        <end position="245"/>
    </location>
</feature>
<dbReference type="Pfam" id="PF24883">
    <property type="entry name" value="NPHP3_N"/>
    <property type="match status" value="1"/>
</dbReference>
<dbReference type="PANTHER" id="PTHR10039:SF14">
    <property type="entry name" value="NACHT DOMAIN-CONTAINING PROTEIN"/>
    <property type="match status" value="1"/>
</dbReference>
<dbReference type="Gene3D" id="3.40.50.300">
    <property type="entry name" value="P-loop containing nucleotide triphosphate hydrolases"/>
    <property type="match status" value="1"/>
</dbReference>
<sequence length="909" mass="102720">MFNPPYSKTSSMFHGAHDITFNGTIFVMQAERIAAFDKLEKAASPSAFHSFVGRPEPGKCYPDTRVALLEGLEKWTTGMALPENLFEAGLDDDRSIETGELLRNRPIMWLRGGAGAGKSAVAQTFAEHPTRNQANRLVATLAYQIARADPGAREHVETTVHHDPHIFNQDFKKQIISLIVDPIQRSTETLDPKGRQRQCVIIIDGLDECTGGEAQAGIIRAIFDALRTASPDLRKQFPRFLICSRPEEPIKRVFRSPHLQNMYTSIDLSSDINADDDIRTFLDGKLAEIKATHPRADLIPASWPSNHDISILSYNSSGHFIYAQTVVRLVLKDARPVEAVKAIVELRALPQRVRESFAELDELYRHILLRALEKSSINIICLVLGFVILVPPPSRYHPDITAQFLAIEDGELDTLLSTISSLVYLDPSHTISFYHKSIKDFLRDEHRAGQFYIEGGAIYAHVWARCIDMATRKASLDEETWKFVKTCAFRSQTFSIDCLAGEESHSLLGITQRVDFSAFFLPLSIFSEDRAAATERVRWAHCCFKYWVELSRGAENTSRFIPKVTGVMTDIITDLLLDSDPTVPLIMCRKPRWGMDVHTAVWTRLTGHFGGFAHFCFAILPDKPTHLCQKYFYALKSLLEDEEMGDFHLTGERFAEACLSWMKYLTKKANSFPSKIKQVLPNQRNLILNESTRRQRAPFWWRRTMQSVRPYQTKGRYYFLRNPEEFFNTLPEEVAVYIYGHTYRQLSHADDFRRQMFKLILSRIPAMLAQANKSDAVAALRSKAFPPLSGCFPKLTRRARWAMEEYAAGHGYPSPYVDAGRNYIAGVADQEALVLSSETAASTSGPSGEVAIAHPPLVASISACGHKRRHRFPPHNPSGKICNELGCDTIISERDRRLSCSSPDCKRKE</sequence>
<gene>
    <name evidence="3" type="ORF">D9619_012847</name>
</gene>
<keyword evidence="1" id="KW-0677">Repeat</keyword>
<name>A0A8H5ER70_9AGAR</name>
<organism evidence="3 4">
    <name type="scientific">Psilocybe cf. subviscida</name>
    <dbReference type="NCBI Taxonomy" id="2480587"/>
    <lineage>
        <taxon>Eukaryota</taxon>
        <taxon>Fungi</taxon>
        <taxon>Dikarya</taxon>
        <taxon>Basidiomycota</taxon>
        <taxon>Agaricomycotina</taxon>
        <taxon>Agaricomycetes</taxon>
        <taxon>Agaricomycetidae</taxon>
        <taxon>Agaricales</taxon>
        <taxon>Agaricineae</taxon>
        <taxon>Strophariaceae</taxon>
        <taxon>Psilocybe</taxon>
    </lineage>
</organism>
<dbReference type="Proteomes" id="UP000567179">
    <property type="component" value="Unassembled WGS sequence"/>
</dbReference>
<proteinExistence type="predicted"/>
<dbReference type="AlphaFoldDB" id="A0A8H5ER70"/>
<evidence type="ECO:0000313" key="3">
    <source>
        <dbReference type="EMBL" id="KAF5309148.1"/>
    </source>
</evidence>
<keyword evidence="4" id="KW-1185">Reference proteome</keyword>
<comment type="caution">
    <text evidence="3">The sequence shown here is derived from an EMBL/GenBank/DDBJ whole genome shotgun (WGS) entry which is preliminary data.</text>
</comment>
<dbReference type="SUPFAM" id="SSF52540">
    <property type="entry name" value="P-loop containing nucleoside triphosphate hydrolases"/>
    <property type="match status" value="1"/>
</dbReference>
<dbReference type="InterPro" id="IPR056884">
    <property type="entry name" value="NPHP3-like_N"/>
</dbReference>
<reference evidence="3 4" key="1">
    <citation type="journal article" date="2020" name="ISME J.">
        <title>Uncovering the hidden diversity of litter-decomposition mechanisms in mushroom-forming fungi.</title>
        <authorList>
            <person name="Floudas D."/>
            <person name="Bentzer J."/>
            <person name="Ahren D."/>
            <person name="Johansson T."/>
            <person name="Persson P."/>
            <person name="Tunlid A."/>
        </authorList>
    </citation>
    <scope>NUCLEOTIDE SEQUENCE [LARGE SCALE GENOMIC DNA]</scope>
    <source>
        <strain evidence="3 4">CBS 101986</strain>
    </source>
</reference>
<dbReference type="OrthoDB" id="5967843at2759"/>
<evidence type="ECO:0000313" key="4">
    <source>
        <dbReference type="Proteomes" id="UP000567179"/>
    </source>
</evidence>
<dbReference type="PANTHER" id="PTHR10039">
    <property type="entry name" value="AMELOGENIN"/>
    <property type="match status" value="1"/>
</dbReference>
<protein>
    <recommendedName>
        <fullName evidence="2">Nephrocystin 3-like N-terminal domain-containing protein</fullName>
    </recommendedName>
</protein>
<dbReference type="EMBL" id="JAACJJ010000060">
    <property type="protein sequence ID" value="KAF5309148.1"/>
    <property type="molecule type" value="Genomic_DNA"/>
</dbReference>
<accession>A0A8H5ER70</accession>